<evidence type="ECO:0000256" key="1">
    <source>
        <dbReference type="SAM" id="Phobius"/>
    </source>
</evidence>
<evidence type="ECO:0000313" key="4">
    <source>
        <dbReference type="Proteomes" id="UP001219525"/>
    </source>
</evidence>
<reference evidence="3" key="1">
    <citation type="submission" date="2023-03" db="EMBL/GenBank/DDBJ databases">
        <title>Massive genome expansion in bonnet fungi (Mycena s.s.) driven by repeated elements and novel gene families across ecological guilds.</title>
        <authorList>
            <consortium name="Lawrence Berkeley National Laboratory"/>
            <person name="Harder C.B."/>
            <person name="Miyauchi S."/>
            <person name="Viragh M."/>
            <person name="Kuo A."/>
            <person name="Thoen E."/>
            <person name="Andreopoulos B."/>
            <person name="Lu D."/>
            <person name="Skrede I."/>
            <person name="Drula E."/>
            <person name="Henrissat B."/>
            <person name="Morin E."/>
            <person name="Kohler A."/>
            <person name="Barry K."/>
            <person name="LaButti K."/>
            <person name="Morin E."/>
            <person name="Salamov A."/>
            <person name="Lipzen A."/>
            <person name="Mereny Z."/>
            <person name="Hegedus B."/>
            <person name="Baldrian P."/>
            <person name="Stursova M."/>
            <person name="Weitz H."/>
            <person name="Taylor A."/>
            <person name="Grigoriev I.V."/>
            <person name="Nagy L.G."/>
            <person name="Martin F."/>
            <person name="Kauserud H."/>
        </authorList>
    </citation>
    <scope>NUCLEOTIDE SEQUENCE</scope>
    <source>
        <strain evidence="3">9144</strain>
    </source>
</reference>
<feature type="transmembrane region" description="Helical" evidence="1">
    <location>
        <begin position="98"/>
        <end position="118"/>
    </location>
</feature>
<evidence type="ECO:0000259" key="2">
    <source>
        <dbReference type="Pfam" id="PF20151"/>
    </source>
</evidence>
<protein>
    <recommendedName>
        <fullName evidence="2">DUF6533 domain-containing protein</fullName>
    </recommendedName>
</protein>
<keyword evidence="1" id="KW-1133">Transmembrane helix</keyword>
<comment type="caution">
    <text evidence="3">The sequence shown here is derived from an EMBL/GenBank/DDBJ whole genome shotgun (WGS) entry which is preliminary data.</text>
</comment>
<dbReference type="AlphaFoldDB" id="A0AAD6UMM8"/>
<dbReference type="Proteomes" id="UP001219525">
    <property type="component" value="Unassembled WGS sequence"/>
</dbReference>
<feature type="transmembrane region" description="Helical" evidence="1">
    <location>
        <begin position="162"/>
        <end position="181"/>
    </location>
</feature>
<keyword evidence="1" id="KW-0472">Membrane</keyword>
<sequence>MTPEAMTFNSSLDLTSGGEFESTSLHSHPNVFCHLCLLAFGKPTQSLKIYDTLLSAGQEYKCIWKSKWSLVKVLYICARYGAFIDVPTLVHARISNSRFGFCLFAGVGMGVTEIILMIRTYAQYDKSKKLLAFFLLLWLVSASINAWDAIQWTKSFIKPNALAVRFYVIMLGIETVFLTLWKGFQTGCNIST</sequence>
<accession>A0AAD6UMM8</accession>
<gene>
    <name evidence="3" type="ORF">GGX14DRAFT_409209</name>
</gene>
<organism evidence="3 4">
    <name type="scientific">Mycena pura</name>
    <dbReference type="NCBI Taxonomy" id="153505"/>
    <lineage>
        <taxon>Eukaryota</taxon>
        <taxon>Fungi</taxon>
        <taxon>Dikarya</taxon>
        <taxon>Basidiomycota</taxon>
        <taxon>Agaricomycotina</taxon>
        <taxon>Agaricomycetes</taxon>
        <taxon>Agaricomycetidae</taxon>
        <taxon>Agaricales</taxon>
        <taxon>Marasmiineae</taxon>
        <taxon>Mycenaceae</taxon>
        <taxon>Mycena</taxon>
    </lineage>
</organism>
<feature type="domain" description="DUF6533" evidence="2">
    <location>
        <begin position="49"/>
        <end position="84"/>
    </location>
</feature>
<keyword evidence="1" id="KW-0812">Transmembrane</keyword>
<proteinExistence type="predicted"/>
<dbReference type="InterPro" id="IPR045340">
    <property type="entry name" value="DUF6533"/>
</dbReference>
<name>A0AAD6UMM8_9AGAR</name>
<feature type="transmembrane region" description="Helical" evidence="1">
    <location>
        <begin position="130"/>
        <end position="150"/>
    </location>
</feature>
<keyword evidence="4" id="KW-1185">Reference proteome</keyword>
<dbReference type="EMBL" id="JARJCW010000203">
    <property type="protein sequence ID" value="KAJ7186333.1"/>
    <property type="molecule type" value="Genomic_DNA"/>
</dbReference>
<evidence type="ECO:0000313" key="3">
    <source>
        <dbReference type="EMBL" id="KAJ7186333.1"/>
    </source>
</evidence>
<dbReference type="Pfam" id="PF20151">
    <property type="entry name" value="DUF6533"/>
    <property type="match status" value="1"/>
</dbReference>